<keyword evidence="2" id="KW-0328">Glycosyltransferase</keyword>
<evidence type="ECO:0000256" key="5">
    <source>
        <dbReference type="ARBA" id="ARBA00023180"/>
    </source>
</evidence>
<feature type="non-terminal residue" evidence="6">
    <location>
        <position position="402"/>
    </location>
</feature>
<keyword evidence="4" id="KW-0472">Membrane</keyword>
<evidence type="ECO:0000313" key="7">
    <source>
        <dbReference type="Proteomes" id="UP001432027"/>
    </source>
</evidence>
<dbReference type="EMBL" id="BTSX01000004">
    <property type="protein sequence ID" value="GMS93403.1"/>
    <property type="molecule type" value="Genomic_DNA"/>
</dbReference>
<comment type="caution">
    <text evidence="6">The sequence shown here is derived from an EMBL/GenBank/DDBJ whole genome shotgun (WGS) entry which is preliminary data.</text>
</comment>
<dbReference type="GO" id="GO:0016020">
    <property type="term" value="C:membrane"/>
    <property type="evidence" value="ECO:0007669"/>
    <property type="project" value="UniProtKB-SubCell"/>
</dbReference>
<dbReference type="PANTHER" id="PTHR46671">
    <property type="entry name" value="PROTEIN CBG11221"/>
    <property type="match status" value="1"/>
</dbReference>
<organism evidence="6 7">
    <name type="scientific">Pristionchus entomophagus</name>
    <dbReference type="NCBI Taxonomy" id="358040"/>
    <lineage>
        <taxon>Eukaryota</taxon>
        <taxon>Metazoa</taxon>
        <taxon>Ecdysozoa</taxon>
        <taxon>Nematoda</taxon>
        <taxon>Chromadorea</taxon>
        <taxon>Rhabditida</taxon>
        <taxon>Rhabditina</taxon>
        <taxon>Diplogasteromorpha</taxon>
        <taxon>Diplogasteroidea</taxon>
        <taxon>Neodiplogasteridae</taxon>
        <taxon>Pristionchus</taxon>
    </lineage>
</organism>
<dbReference type="Pfam" id="PF02485">
    <property type="entry name" value="Branch"/>
    <property type="match status" value="1"/>
</dbReference>
<reference evidence="6" key="1">
    <citation type="submission" date="2023-10" db="EMBL/GenBank/DDBJ databases">
        <title>Genome assembly of Pristionchus species.</title>
        <authorList>
            <person name="Yoshida K."/>
            <person name="Sommer R.J."/>
        </authorList>
    </citation>
    <scope>NUCLEOTIDE SEQUENCE</scope>
    <source>
        <strain evidence="6">RS0144</strain>
    </source>
</reference>
<gene>
    <name evidence="6" type="ORF">PENTCL1PPCAC_15578</name>
</gene>
<evidence type="ECO:0000256" key="1">
    <source>
        <dbReference type="ARBA" id="ARBA00004606"/>
    </source>
</evidence>
<dbReference type="InterPro" id="IPR003406">
    <property type="entry name" value="Glyco_trans_14"/>
</dbReference>
<evidence type="ECO:0000256" key="4">
    <source>
        <dbReference type="ARBA" id="ARBA00023136"/>
    </source>
</evidence>
<proteinExistence type="predicted"/>
<dbReference type="AlphaFoldDB" id="A0AAV5TGQ0"/>
<dbReference type="PANTHER" id="PTHR46671:SF7">
    <property type="entry name" value="CORE-2_I-BRANCHING ENZYME"/>
    <property type="match status" value="1"/>
</dbReference>
<dbReference type="GO" id="GO:0016757">
    <property type="term" value="F:glycosyltransferase activity"/>
    <property type="evidence" value="ECO:0007669"/>
    <property type="project" value="UniProtKB-KW"/>
</dbReference>
<name>A0AAV5TGQ0_9BILA</name>
<comment type="subcellular location">
    <subcellularLocation>
        <location evidence="1">Membrane</location>
        <topology evidence="1">Single-pass type II membrane protein</topology>
    </subcellularLocation>
</comment>
<evidence type="ECO:0000256" key="3">
    <source>
        <dbReference type="ARBA" id="ARBA00022679"/>
    </source>
</evidence>
<protein>
    <submittedName>
        <fullName evidence="6">Uncharacterized protein</fullName>
    </submittedName>
</protein>
<keyword evidence="5" id="KW-0325">Glycoprotein</keyword>
<evidence type="ECO:0000313" key="6">
    <source>
        <dbReference type="EMBL" id="GMS93403.1"/>
    </source>
</evidence>
<evidence type="ECO:0000256" key="2">
    <source>
        <dbReference type="ARBA" id="ARBA00022676"/>
    </source>
</evidence>
<feature type="non-terminal residue" evidence="6">
    <location>
        <position position="1"/>
    </location>
</feature>
<sequence length="402" mass="46287">YAKSLDRVKLVPTKSLDMSCAAVQRRVKSRLNPLTGFHIAFAKVVHQDYEFLEEQLSVNFAEEHTFCFALDKKAPFSFRRNIMTLSVCLPNVFLADEEYDTDSAGHYHNHALLDCMRVSRQRKWNYILFLQNHDIMIKSNRELADVFTALNGANDLEFVKCPHAAWDIRCEISEFNLGKLGLCPSELTKEEHARCASLNVQLAKGWTQVSLARETSEYIMDRINLTTFLAVLNEQKYGVDELLMQSLLATEALGIPGTYPVRCMPENDSAAPTNTLFITRLTHWSWWSSYGCRSGMWRNELCVFGVEDVNHLAGVHQIMANKMHPDMDYAAISCIGEILFNRTHRELEDHPLDLNIYDNLPGVRLRRAVQQDVKNFDIIECPKFPMRRSVEPTIFDRIRDFI</sequence>
<keyword evidence="3" id="KW-0808">Transferase</keyword>
<keyword evidence="7" id="KW-1185">Reference proteome</keyword>
<accession>A0AAV5TGQ0</accession>
<dbReference type="Proteomes" id="UP001432027">
    <property type="component" value="Unassembled WGS sequence"/>
</dbReference>